<dbReference type="GO" id="GO:0046872">
    <property type="term" value="F:metal ion binding"/>
    <property type="evidence" value="ECO:0007669"/>
    <property type="project" value="InterPro"/>
</dbReference>
<dbReference type="Proteomes" id="UP000273022">
    <property type="component" value="Unassembled WGS sequence"/>
</dbReference>
<evidence type="ECO:0000256" key="1">
    <source>
        <dbReference type="ARBA" id="ARBA00001947"/>
    </source>
</evidence>
<dbReference type="OrthoDB" id="9811314at2"/>
<comment type="caution">
    <text evidence="7">The sequence shown here is derived from an EMBL/GenBank/DDBJ whole genome shotgun (WGS) entry which is preliminary data.</text>
</comment>
<reference evidence="7 8" key="1">
    <citation type="submission" date="2018-09" db="EMBL/GenBank/DDBJ databases">
        <title>Phylogeny of the Shewanellaceae, and recommendation for two new genera, Pseudoshewanella and Parashewanella.</title>
        <authorList>
            <person name="Wang G."/>
        </authorList>
    </citation>
    <scope>NUCLEOTIDE SEQUENCE [LARGE SCALE GENOMIC DNA]</scope>
    <source>
        <strain evidence="7 8">KCTC 22492</strain>
    </source>
</reference>
<evidence type="ECO:0000256" key="4">
    <source>
        <dbReference type="SAM" id="SignalP"/>
    </source>
</evidence>
<dbReference type="InterPro" id="IPR007863">
    <property type="entry name" value="Peptidase_M16_C"/>
</dbReference>
<comment type="cofactor">
    <cofactor evidence="1">
        <name>Zn(2+)</name>
        <dbReference type="ChEBI" id="CHEBI:29105"/>
    </cofactor>
</comment>
<evidence type="ECO:0000313" key="7">
    <source>
        <dbReference type="EMBL" id="RJY18631.1"/>
    </source>
</evidence>
<feature type="domain" description="Peptidase M16 N-terminal" evidence="5">
    <location>
        <begin position="48"/>
        <end position="193"/>
    </location>
</feature>
<evidence type="ECO:0000256" key="2">
    <source>
        <dbReference type="ARBA" id="ARBA00007261"/>
    </source>
</evidence>
<evidence type="ECO:0000313" key="8">
    <source>
        <dbReference type="Proteomes" id="UP000273022"/>
    </source>
</evidence>
<accession>A0A3A6U3H4</accession>
<gene>
    <name evidence="7" type="ORF">D5R81_04355</name>
</gene>
<dbReference type="Pfam" id="PF05193">
    <property type="entry name" value="Peptidase_M16_C"/>
    <property type="match status" value="2"/>
</dbReference>
<name>A0A3A6U3H4_9GAMM</name>
<comment type="similarity">
    <text evidence="2 3">Belongs to the peptidase M16 family.</text>
</comment>
<feature type="domain" description="Peptidase M16 C-terminal" evidence="6">
    <location>
        <begin position="200"/>
        <end position="377"/>
    </location>
</feature>
<dbReference type="PANTHER" id="PTHR11851:SF49">
    <property type="entry name" value="MITOCHONDRIAL-PROCESSING PEPTIDASE SUBUNIT ALPHA"/>
    <property type="match status" value="1"/>
</dbReference>
<evidence type="ECO:0000259" key="6">
    <source>
        <dbReference type="Pfam" id="PF05193"/>
    </source>
</evidence>
<dbReference type="RefSeq" id="WP_121852432.1">
    <property type="nucleotide sequence ID" value="NZ_CP037952.1"/>
</dbReference>
<feature type="domain" description="Peptidase M16 C-terminal" evidence="6">
    <location>
        <begin position="658"/>
        <end position="839"/>
    </location>
</feature>
<dbReference type="InterPro" id="IPR050361">
    <property type="entry name" value="MPP/UQCRC_Complex"/>
</dbReference>
<dbReference type="GO" id="GO:0006508">
    <property type="term" value="P:proteolysis"/>
    <property type="evidence" value="ECO:0007669"/>
    <property type="project" value="InterPro"/>
</dbReference>
<dbReference type="EMBL" id="QYYH01000018">
    <property type="protein sequence ID" value="RJY18631.1"/>
    <property type="molecule type" value="Genomic_DNA"/>
</dbReference>
<evidence type="ECO:0000259" key="5">
    <source>
        <dbReference type="Pfam" id="PF00675"/>
    </source>
</evidence>
<sequence>MNSVLRTKRHLLAVLLSVGSFSFSSLAATEVTNVEGISEYKLDNGLKVLLFPDQTKETVTVNITYQVGSKHENYGETGMAHLLEHLVFKGTPKHPDIPAELSSHGARPNGTTWTDRTNYYETFAATEENINWALDMEADRMVNSFIAKKDLDSEMTVVRNEFERGENSPFRITLQQMLAGSYTWHNYGKSTIGAKSDLENVSIDRLKGFYKKYYQPDNATLTVAGKFEPKTMLAKIEKNFASIQKPTRIIEPLYTQDPAQDGERTVTVRRVGDVQLIGSLYHIPAGSHEDFAAINVLSEILSSTPNGRLYKKLVENKLATSAFGFNFQWQEPGVAIFMAEVDKSADLNAAKKALLLTLENVTQKPITAEEVEDAKRAILKNFKLSFNSSEDIALELSEWIGMGDWRLLFLNRDRTEKVTAADVQRVANKYLTRNNRTLGQFIPADKPERVEIPQVTANDVALMVKGYKGRAQISQGEAFDPSQDNINSRTETITLKSGVEVSLLQKKTRGESVVVAINSQMGDLDSLFNKNTIGDAVGSMLMRGTERLTREELKQAFDKLEASVRIGAGSESSYARVETTKANLNATLQLVAEVFKTPAFSAKEFDLYKGQLKVAIEQNLQDPQSLAFNAYSRLQSPYKKGHPNYVATFEEQLAAIDKLTLKQLKQFHEKFYGANNMQIAVIGDFDKKSIVNELESFTTDWYNKQSYSRIGNPYQKLTAENLSFNTPDKENATFVASLSIPVGSQDKDAPAMTVGNYILGGGFLNSRLATRLRQKDGLSYGAGSFINMSSFDKRAALGAYAICAPQNLAKVEIGFKEVIAKVLKDGFTQAELDAAKSGLLQSYKVSRSQDNELVGTLASNLRLNRNMSFSKEYEKAMSELTVEQLNNTFRKYVKLEDFSLIQAGDMSKVEK</sequence>
<dbReference type="PROSITE" id="PS00143">
    <property type="entry name" value="INSULINASE"/>
    <property type="match status" value="1"/>
</dbReference>
<proteinExistence type="inferred from homology"/>
<feature type="chain" id="PRO_5017329486" evidence="4">
    <location>
        <begin position="28"/>
        <end position="911"/>
    </location>
</feature>
<dbReference type="InterPro" id="IPR011249">
    <property type="entry name" value="Metalloenz_LuxS/M16"/>
</dbReference>
<dbReference type="InterPro" id="IPR011765">
    <property type="entry name" value="Pept_M16_N"/>
</dbReference>
<keyword evidence="4" id="KW-0732">Signal</keyword>
<dbReference type="Pfam" id="PF00675">
    <property type="entry name" value="Peptidase_M16"/>
    <property type="match status" value="1"/>
</dbReference>
<feature type="signal peptide" evidence="4">
    <location>
        <begin position="1"/>
        <end position="27"/>
    </location>
</feature>
<protein>
    <submittedName>
        <fullName evidence="7">Insulinase family protein</fullName>
    </submittedName>
</protein>
<organism evidence="7 8">
    <name type="scientific">Parashewanella spongiae</name>
    <dbReference type="NCBI Taxonomy" id="342950"/>
    <lineage>
        <taxon>Bacteria</taxon>
        <taxon>Pseudomonadati</taxon>
        <taxon>Pseudomonadota</taxon>
        <taxon>Gammaproteobacteria</taxon>
        <taxon>Alteromonadales</taxon>
        <taxon>Shewanellaceae</taxon>
        <taxon>Parashewanella</taxon>
    </lineage>
</organism>
<dbReference type="Gene3D" id="3.30.830.10">
    <property type="entry name" value="Metalloenzyme, LuxS/M16 peptidase-like"/>
    <property type="match status" value="4"/>
</dbReference>
<dbReference type="AlphaFoldDB" id="A0A3A6U3H4"/>
<dbReference type="InterPro" id="IPR001431">
    <property type="entry name" value="Pept_M16_Zn_BS"/>
</dbReference>
<dbReference type="SUPFAM" id="SSF63411">
    <property type="entry name" value="LuxS/MPP-like metallohydrolase"/>
    <property type="match status" value="4"/>
</dbReference>
<dbReference type="GO" id="GO:0004222">
    <property type="term" value="F:metalloendopeptidase activity"/>
    <property type="evidence" value="ECO:0007669"/>
    <property type="project" value="InterPro"/>
</dbReference>
<keyword evidence="8" id="KW-1185">Reference proteome</keyword>
<evidence type="ECO:0000256" key="3">
    <source>
        <dbReference type="RuleBase" id="RU004447"/>
    </source>
</evidence>
<dbReference type="PANTHER" id="PTHR11851">
    <property type="entry name" value="METALLOPROTEASE"/>
    <property type="match status" value="1"/>
</dbReference>